<dbReference type="Gene3D" id="3.10.450.50">
    <property type="match status" value="1"/>
</dbReference>
<protein>
    <submittedName>
        <fullName evidence="1">Ester cyclase</fullName>
    </submittedName>
</protein>
<dbReference type="RefSeq" id="WP_342831602.1">
    <property type="nucleotide sequence ID" value="NZ_JBANDC010000027.1"/>
</dbReference>
<evidence type="ECO:0000313" key="1">
    <source>
        <dbReference type="EMBL" id="MEM4990591.1"/>
    </source>
</evidence>
<dbReference type="InterPro" id="IPR009959">
    <property type="entry name" value="Cyclase_SnoaL-like"/>
</dbReference>
<dbReference type="InterPro" id="IPR032710">
    <property type="entry name" value="NTF2-like_dom_sf"/>
</dbReference>
<accession>A0ABU9Q2W4</accession>
<sequence length="138" mass="15038">MSTTHLIENNKLLVRRLYEDCINRGRPELLAQLIAEDFMASPGEKGASEFANGIAAVRKGFPDVRFEIEDLVAEGDRVAVRWTFRGTHGGPFAGTAASQASVTQTANVIFQISDGKISRAWVQVDRLGLLQQIGALPV</sequence>
<gene>
    <name evidence="1" type="ORF">V8G57_24600</name>
</gene>
<dbReference type="PANTHER" id="PTHR38436:SF1">
    <property type="entry name" value="ESTER CYCLASE"/>
    <property type="match status" value="1"/>
</dbReference>
<dbReference type="Proteomes" id="UP001495910">
    <property type="component" value="Unassembled WGS sequence"/>
</dbReference>
<reference evidence="1 2" key="1">
    <citation type="submission" date="2024-02" db="EMBL/GenBank/DDBJ databases">
        <title>Draft genome sequence of Collimonas sp. strain H4R21, an effective mineral-weathering bacterial strain isolated from the beech rhizosphere.</title>
        <authorList>
            <person name="Morin E."/>
            <person name="Uroz S."/>
            <person name="Leveau J.H.J."/>
            <person name="Kumar R."/>
            <person name="Rey M.W."/>
            <person name="Pham J."/>
        </authorList>
    </citation>
    <scope>NUCLEOTIDE SEQUENCE [LARGE SCALE GENOMIC DNA]</scope>
    <source>
        <strain evidence="1 2">H4R21</strain>
    </source>
</reference>
<proteinExistence type="predicted"/>
<keyword evidence="2" id="KW-1185">Reference proteome</keyword>
<dbReference type="EMBL" id="JBANDC010000027">
    <property type="protein sequence ID" value="MEM4990591.1"/>
    <property type="molecule type" value="Genomic_DNA"/>
</dbReference>
<comment type="caution">
    <text evidence="1">The sequence shown here is derived from an EMBL/GenBank/DDBJ whole genome shotgun (WGS) entry which is preliminary data.</text>
</comment>
<dbReference type="PANTHER" id="PTHR38436">
    <property type="entry name" value="POLYKETIDE CYCLASE SNOAL-LIKE DOMAIN"/>
    <property type="match status" value="1"/>
</dbReference>
<name>A0ABU9Q2W4_9BURK</name>
<dbReference type="Pfam" id="PF07366">
    <property type="entry name" value="SnoaL"/>
    <property type="match status" value="1"/>
</dbReference>
<dbReference type="SUPFAM" id="SSF54427">
    <property type="entry name" value="NTF2-like"/>
    <property type="match status" value="1"/>
</dbReference>
<organism evidence="1 2">
    <name type="scientific">Collimonas rhizosphaerae</name>
    <dbReference type="NCBI Taxonomy" id="3126357"/>
    <lineage>
        <taxon>Bacteria</taxon>
        <taxon>Pseudomonadati</taxon>
        <taxon>Pseudomonadota</taxon>
        <taxon>Betaproteobacteria</taxon>
        <taxon>Burkholderiales</taxon>
        <taxon>Oxalobacteraceae</taxon>
        <taxon>Collimonas</taxon>
    </lineage>
</organism>
<evidence type="ECO:0000313" key="2">
    <source>
        <dbReference type="Proteomes" id="UP001495910"/>
    </source>
</evidence>